<dbReference type="InterPro" id="IPR039699">
    <property type="entry name" value="Ribosomal_uL30"/>
</dbReference>
<dbReference type="Gene3D" id="3.30.1390.20">
    <property type="entry name" value="Ribosomal protein L30, ferredoxin-like fold domain"/>
    <property type="match status" value="1"/>
</dbReference>
<accession>A0A7C1T5T3</accession>
<dbReference type="InterPro" id="IPR036919">
    <property type="entry name" value="Ribo_uL30_ferredoxin-like_sf"/>
</dbReference>
<evidence type="ECO:0000259" key="5">
    <source>
        <dbReference type="Pfam" id="PF00327"/>
    </source>
</evidence>
<dbReference type="Gene3D" id="1.10.15.30">
    <property type="match status" value="1"/>
</dbReference>
<dbReference type="InterPro" id="IPR005997">
    <property type="entry name" value="Ribosomal_uL30_arc"/>
</dbReference>
<comment type="similarity">
    <text evidence="1 4">Belongs to the universal ribosomal protein uL30 family.</text>
</comment>
<dbReference type="AlphaFoldDB" id="A0A7C1T5T3"/>
<dbReference type="GO" id="GO:0003723">
    <property type="term" value="F:RNA binding"/>
    <property type="evidence" value="ECO:0007669"/>
    <property type="project" value="TreeGrafter"/>
</dbReference>
<keyword evidence="3 4" id="KW-0687">Ribonucleoprotein</keyword>
<dbReference type="GO" id="GO:0022625">
    <property type="term" value="C:cytosolic large ribosomal subunit"/>
    <property type="evidence" value="ECO:0007669"/>
    <property type="project" value="UniProtKB-UniRule"/>
</dbReference>
<dbReference type="GO" id="GO:0000463">
    <property type="term" value="P:maturation of LSU-rRNA from tricistronic rRNA transcript (SSU-rRNA, 5.8S rRNA, LSU-rRNA)"/>
    <property type="evidence" value="ECO:0007669"/>
    <property type="project" value="TreeGrafter"/>
</dbReference>
<evidence type="ECO:0000256" key="4">
    <source>
        <dbReference type="HAMAP-Rule" id="MF_01371"/>
    </source>
</evidence>
<dbReference type="GO" id="GO:0003735">
    <property type="term" value="F:structural constituent of ribosome"/>
    <property type="evidence" value="ECO:0007669"/>
    <property type="project" value="UniProtKB-UniRule"/>
</dbReference>
<comment type="caution">
    <text evidence="6">The sequence shown here is derived from an EMBL/GenBank/DDBJ whole genome shotgun (WGS) entry which is preliminary data.</text>
</comment>
<evidence type="ECO:0000313" key="7">
    <source>
        <dbReference type="EMBL" id="HHP05653.1"/>
    </source>
</evidence>
<dbReference type="Pfam" id="PF00327">
    <property type="entry name" value="Ribosomal_L30"/>
    <property type="match status" value="1"/>
</dbReference>
<dbReference type="EMBL" id="DSKP01000116">
    <property type="protein sequence ID" value="HEB48799.1"/>
    <property type="molecule type" value="Genomic_DNA"/>
</dbReference>
<dbReference type="PANTHER" id="PTHR11524">
    <property type="entry name" value="60S RIBOSOMAL PROTEIN L7"/>
    <property type="match status" value="1"/>
</dbReference>
<evidence type="ECO:0000256" key="2">
    <source>
        <dbReference type="ARBA" id="ARBA00022980"/>
    </source>
</evidence>
<dbReference type="EMBL" id="DRZM01000218">
    <property type="protein sequence ID" value="HHP05653.1"/>
    <property type="molecule type" value="Genomic_DNA"/>
</dbReference>
<dbReference type="CDD" id="cd01657">
    <property type="entry name" value="Ribosomal_L7_archeal_euk"/>
    <property type="match status" value="1"/>
</dbReference>
<keyword evidence="2 4" id="KW-0689">Ribosomal protein</keyword>
<dbReference type="NCBIfam" id="TIGR01309">
    <property type="entry name" value="uL30_arch"/>
    <property type="match status" value="1"/>
</dbReference>
<gene>
    <name evidence="4" type="primary">rpl30</name>
    <name evidence="7" type="ORF">ENM88_07930</name>
    <name evidence="6" type="ORF">ENP77_03275</name>
</gene>
<dbReference type="InterPro" id="IPR035808">
    <property type="entry name" value="Ribosomal_uL30_euk_arc"/>
</dbReference>
<feature type="domain" description="Large ribosomal subunit protein uL30-like ferredoxin-like fold" evidence="5">
    <location>
        <begin position="4"/>
        <end position="48"/>
    </location>
</feature>
<dbReference type="SUPFAM" id="SSF55129">
    <property type="entry name" value="Ribosomal protein L30p/L7e"/>
    <property type="match status" value="1"/>
</dbReference>
<comment type="subunit">
    <text evidence="4">Part of the 50S ribosomal subunit.</text>
</comment>
<proteinExistence type="inferred from homology"/>
<dbReference type="InterPro" id="IPR016082">
    <property type="entry name" value="Ribosomal_uL30_ferredoxin-like"/>
</dbReference>
<dbReference type="HAMAP" id="MF_01371_A">
    <property type="entry name" value="Ribosomal_uL30_A"/>
    <property type="match status" value="1"/>
</dbReference>
<dbReference type="GO" id="GO:0006412">
    <property type="term" value="P:translation"/>
    <property type="evidence" value="ECO:0007669"/>
    <property type="project" value="UniProtKB-UniRule"/>
</dbReference>
<evidence type="ECO:0000313" key="6">
    <source>
        <dbReference type="EMBL" id="HEB48799.1"/>
    </source>
</evidence>
<organism evidence="6">
    <name type="scientific">Thermofilum pendens</name>
    <dbReference type="NCBI Taxonomy" id="2269"/>
    <lineage>
        <taxon>Archaea</taxon>
        <taxon>Thermoproteota</taxon>
        <taxon>Thermoprotei</taxon>
        <taxon>Thermofilales</taxon>
        <taxon>Thermofilaceae</taxon>
        <taxon>Thermofilum</taxon>
    </lineage>
</organism>
<dbReference type="PANTHER" id="PTHR11524:SF16">
    <property type="entry name" value="LARGE RIBOSOMAL SUBUNIT PROTEIN UL30"/>
    <property type="match status" value="1"/>
</dbReference>
<evidence type="ECO:0000256" key="3">
    <source>
        <dbReference type="ARBA" id="ARBA00023274"/>
    </source>
</evidence>
<reference evidence="6" key="1">
    <citation type="journal article" date="2020" name="mSystems">
        <title>Genome- and Community-Level Interaction Insights into Carbon Utilization and Element Cycling Functions of Hydrothermarchaeota in Hydrothermal Sediment.</title>
        <authorList>
            <person name="Zhou Z."/>
            <person name="Liu Y."/>
            <person name="Xu W."/>
            <person name="Pan J."/>
            <person name="Luo Z.H."/>
            <person name="Li M."/>
        </authorList>
    </citation>
    <scope>NUCLEOTIDE SEQUENCE [LARGE SCALE GENOMIC DNA]</scope>
    <source>
        <strain evidence="7">SpSt-1125</strain>
        <strain evidence="6">SpSt-25</strain>
    </source>
</reference>
<name>A0A7C1T5T3_THEPE</name>
<dbReference type="NCBIfam" id="NF004711">
    <property type="entry name" value="PRK06049.1"/>
    <property type="match status" value="1"/>
</dbReference>
<protein>
    <recommendedName>
        <fullName evidence="4">Large ribosomal subunit protein uL30</fullName>
    </recommendedName>
</protein>
<evidence type="ECO:0000256" key="1">
    <source>
        <dbReference type="ARBA" id="ARBA00007594"/>
    </source>
</evidence>
<sequence>MSLLLVIRLRGDADRRPEERTALKLLRLHKTFHAVLVPDTPSVRGMLERTLNSVVTYGEVDKETLVELLRKRGRVTGNKPLTEDYLKALGFSSFEELADALLAGKVKLEDLPGVKPVFRLRPPSGGFKGTVRKNVNADGECGYRGARINELVRKMF</sequence>